<dbReference type="KEGG" id="manq:L1994_06015"/>
<dbReference type="Pfam" id="PF04242">
    <property type="entry name" value="DUF424"/>
    <property type="match status" value="1"/>
</dbReference>
<dbReference type="GeneID" id="79949935"/>
<dbReference type="AlphaFoldDB" id="A0AAF0FTK8"/>
<name>A0AAF0FTK8_9EURY</name>
<sequence length="95" mass="10457">MYLKIYRIDGIEKIVAACDQELINKTISEGDIEITVSDKFYGTDIATEDELIGALNRVNNANLVGKRVISIASKCGAISEENCLYINGIPHIQIL</sequence>
<keyword evidence="2" id="KW-1185">Reference proteome</keyword>
<protein>
    <submittedName>
        <fullName evidence="1">DUF424 family protein</fullName>
    </submittedName>
</protein>
<proteinExistence type="predicted"/>
<evidence type="ECO:0000313" key="2">
    <source>
        <dbReference type="Proteomes" id="UP001218895"/>
    </source>
</evidence>
<dbReference type="RefSeq" id="WP_278100775.1">
    <property type="nucleotide sequence ID" value="NZ_CP091092.1"/>
</dbReference>
<evidence type="ECO:0000313" key="1">
    <source>
        <dbReference type="EMBL" id="WFN37936.1"/>
    </source>
</evidence>
<dbReference type="Gene3D" id="3.30.1860.10">
    <property type="entry name" value="uncharacterized conserved protein from methanopyrus kandleri domain like"/>
    <property type="match status" value="1"/>
</dbReference>
<organism evidence="1 2">
    <name type="scientific">Methanomicrobium antiquum</name>
    <dbReference type="NCBI Taxonomy" id="487686"/>
    <lineage>
        <taxon>Archaea</taxon>
        <taxon>Methanobacteriati</taxon>
        <taxon>Methanobacteriota</taxon>
        <taxon>Stenosarchaea group</taxon>
        <taxon>Methanomicrobia</taxon>
        <taxon>Methanomicrobiales</taxon>
        <taxon>Methanomicrobiaceae</taxon>
        <taxon>Methanomicrobium</taxon>
    </lineage>
</organism>
<dbReference type="EMBL" id="CP091092">
    <property type="protein sequence ID" value="WFN37936.1"/>
    <property type="molecule type" value="Genomic_DNA"/>
</dbReference>
<gene>
    <name evidence="1" type="ORF">L1994_06015</name>
</gene>
<accession>A0AAF0FTK8</accession>
<reference evidence="1" key="1">
    <citation type="submission" date="2022-01" db="EMBL/GenBank/DDBJ databases">
        <title>Complete genome of Methanomicrobium antiquum DSM 21220.</title>
        <authorList>
            <person name="Chen S.-C."/>
            <person name="You Y.-T."/>
            <person name="Zhou Y.-Z."/>
            <person name="Lai M.-C."/>
        </authorList>
    </citation>
    <scope>NUCLEOTIDE SEQUENCE</scope>
    <source>
        <strain evidence="1">DSM 21220</strain>
    </source>
</reference>
<dbReference type="InterPro" id="IPR007355">
    <property type="entry name" value="DUF424"/>
</dbReference>
<dbReference type="Proteomes" id="UP001218895">
    <property type="component" value="Chromosome"/>
</dbReference>